<reference evidence="6 7" key="1">
    <citation type="submission" date="2020-10" db="EMBL/GenBank/DDBJ databases">
        <title>Wide distribution of Phycisphaera-like planctomycetes from WD2101 soil group in peatlands and genome analysis of the first cultivated representative.</title>
        <authorList>
            <person name="Dedysh S.N."/>
            <person name="Beletsky A.V."/>
            <person name="Ivanova A."/>
            <person name="Kulichevskaya I.S."/>
            <person name="Suzina N.E."/>
            <person name="Philippov D.A."/>
            <person name="Rakitin A.L."/>
            <person name="Mardanov A.V."/>
            <person name="Ravin N.V."/>
        </authorList>
    </citation>
    <scope>NUCLEOTIDE SEQUENCE [LARGE SCALE GENOMIC DNA]</scope>
    <source>
        <strain evidence="6 7">M1803</strain>
    </source>
</reference>
<evidence type="ECO:0000256" key="4">
    <source>
        <dbReference type="ARBA" id="ARBA00024200"/>
    </source>
</evidence>
<accession>A0A7M2WXP2</accession>
<dbReference type="Gene3D" id="3.10.20.30">
    <property type="match status" value="1"/>
</dbReference>
<organism evidence="6 7">
    <name type="scientific">Humisphaera borealis</name>
    <dbReference type="NCBI Taxonomy" id="2807512"/>
    <lineage>
        <taxon>Bacteria</taxon>
        <taxon>Pseudomonadati</taxon>
        <taxon>Planctomycetota</taxon>
        <taxon>Phycisphaerae</taxon>
        <taxon>Tepidisphaerales</taxon>
        <taxon>Tepidisphaeraceae</taxon>
        <taxon>Humisphaera</taxon>
    </lineage>
</organism>
<dbReference type="FunFam" id="3.10.20.30:FF:000010">
    <property type="entry name" value="Molybdopterin synthase sulfur carrier subunit"/>
    <property type="match status" value="1"/>
</dbReference>
<dbReference type="InterPro" id="IPR016155">
    <property type="entry name" value="Mopterin_synth/thiamin_S_b"/>
</dbReference>
<gene>
    <name evidence="6" type="primary">moaD</name>
    <name evidence="6" type="ORF">IPV69_01000</name>
</gene>
<keyword evidence="7" id="KW-1185">Reference proteome</keyword>
<keyword evidence="2" id="KW-0547">Nucleotide-binding</keyword>
<dbReference type="KEGG" id="hbs:IPV69_01000"/>
<dbReference type="GO" id="GO:0000166">
    <property type="term" value="F:nucleotide binding"/>
    <property type="evidence" value="ECO:0007669"/>
    <property type="project" value="UniProtKB-KW"/>
</dbReference>
<evidence type="ECO:0000256" key="3">
    <source>
        <dbReference type="ARBA" id="ARBA00023150"/>
    </source>
</evidence>
<dbReference type="Pfam" id="PF02597">
    <property type="entry name" value="ThiS"/>
    <property type="match status" value="1"/>
</dbReference>
<comment type="similarity">
    <text evidence="4">Belongs to the MoaD family.</text>
</comment>
<dbReference type="GO" id="GO:0006777">
    <property type="term" value="P:Mo-molybdopterin cofactor biosynthetic process"/>
    <property type="evidence" value="ECO:0007669"/>
    <property type="project" value="UniProtKB-KW"/>
</dbReference>
<dbReference type="SUPFAM" id="SSF54285">
    <property type="entry name" value="MoaD/ThiS"/>
    <property type="match status" value="1"/>
</dbReference>
<proteinExistence type="inferred from homology"/>
<protein>
    <recommendedName>
        <fullName evidence="5">Molybdopterin synthase sulfur carrier subunit</fullName>
    </recommendedName>
</protein>
<dbReference type="UniPathway" id="UPA00344"/>
<dbReference type="EMBL" id="CP063458">
    <property type="protein sequence ID" value="QOV89982.1"/>
    <property type="molecule type" value="Genomic_DNA"/>
</dbReference>
<sequence>MTITVQFFALLRDRAGVGETKVSLPDGMTVEQAVDRLTAQFPAIVGAVSRIAFAVNREYADGQTILHDGDELALIPPVSGG</sequence>
<dbReference type="PANTHER" id="PTHR33359:SF1">
    <property type="entry name" value="MOLYBDOPTERIN SYNTHASE SULFUR CARRIER SUBUNIT"/>
    <property type="match status" value="1"/>
</dbReference>
<dbReference type="GO" id="GO:1990133">
    <property type="term" value="C:molybdopterin adenylyltransferase complex"/>
    <property type="evidence" value="ECO:0007669"/>
    <property type="project" value="TreeGrafter"/>
</dbReference>
<dbReference type="Proteomes" id="UP000593765">
    <property type="component" value="Chromosome"/>
</dbReference>
<evidence type="ECO:0000313" key="7">
    <source>
        <dbReference type="Proteomes" id="UP000593765"/>
    </source>
</evidence>
<evidence type="ECO:0000256" key="2">
    <source>
        <dbReference type="ARBA" id="ARBA00022741"/>
    </source>
</evidence>
<name>A0A7M2WXP2_9BACT</name>
<evidence type="ECO:0000256" key="1">
    <source>
        <dbReference type="ARBA" id="ARBA00005046"/>
    </source>
</evidence>
<dbReference type="CDD" id="cd00754">
    <property type="entry name" value="Ubl_MoaD"/>
    <property type="match status" value="1"/>
</dbReference>
<dbReference type="InterPro" id="IPR044672">
    <property type="entry name" value="MOCS2A"/>
</dbReference>
<keyword evidence="3" id="KW-0501">Molybdenum cofactor biosynthesis</keyword>
<dbReference type="NCBIfam" id="TIGR01682">
    <property type="entry name" value="moaD"/>
    <property type="match status" value="1"/>
</dbReference>
<comment type="pathway">
    <text evidence="1">Cofactor biosynthesis; molybdopterin biosynthesis.</text>
</comment>
<dbReference type="InterPro" id="IPR003749">
    <property type="entry name" value="ThiS/MoaD-like"/>
</dbReference>
<dbReference type="InterPro" id="IPR012675">
    <property type="entry name" value="Beta-grasp_dom_sf"/>
</dbReference>
<evidence type="ECO:0000256" key="5">
    <source>
        <dbReference type="ARBA" id="ARBA00024247"/>
    </source>
</evidence>
<dbReference type="AlphaFoldDB" id="A0A7M2WXP2"/>
<dbReference type="PANTHER" id="PTHR33359">
    <property type="entry name" value="MOLYBDOPTERIN SYNTHASE SULFUR CARRIER SUBUNIT"/>
    <property type="match status" value="1"/>
</dbReference>
<evidence type="ECO:0000313" key="6">
    <source>
        <dbReference type="EMBL" id="QOV89982.1"/>
    </source>
</evidence>
<dbReference type="NCBIfam" id="TIGR01687">
    <property type="entry name" value="moaD_arch"/>
    <property type="match status" value="1"/>
</dbReference>
<dbReference type="InterPro" id="IPR010038">
    <property type="entry name" value="MoaD_arc-typ"/>
</dbReference>
<dbReference type="RefSeq" id="WP_206293048.1">
    <property type="nucleotide sequence ID" value="NZ_CP063458.1"/>
</dbReference>